<evidence type="ECO:0000313" key="2">
    <source>
        <dbReference type="EMBL" id="CAE8584378.1"/>
    </source>
</evidence>
<feature type="compositionally biased region" description="Polar residues" evidence="1">
    <location>
        <begin position="414"/>
        <end position="424"/>
    </location>
</feature>
<organism evidence="2 3">
    <name type="scientific">Polarella glacialis</name>
    <name type="common">Dinoflagellate</name>
    <dbReference type="NCBI Taxonomy" id="89957"/>
    <lineage>
        <taxon>Eukaryota</taxon>
        <taxon>Sar</taxon>
        <taxon>Alveolata</taxon>
        <taxon>Dinophyceae</taxon>
        <taxon>Suessiales</taxon>
        <taxon>Suessiaceae</taxon>
        <taxon>Polarella</taxon>
    </lineage>
</organism>
<sequence>MPARQRQGIVPDFQITVQWDSRGPARQLLLELKTLHFGVSTYPPATLDRCGPVARRAEAIPREYAAKAMRLDTLHCGTAPGCIGPVQQRLLALGPVRGLVFGSWGEASPDVERLLSALVEAGALRHWRSMSAGSPEAARGAIAWLRRRRWGLAAAPQQLCNGAAPLRTALLPKHDASRAGNAAGRSAQAGRAATELALFCAAHRIHESTPIPLHDAHEKGPPAAESEAAAATPAAAPSAEPSPGPRGKADSRASSHNSQRPIRQRGTSRVREGSSDSARSRSASVPPASVPPVLRSAAPAAAAMAAQLPCGPGPAAVGAREATLEEMRMAIEQERQQYIADRLGGKQPAGQAVALDRGRAPFQAKMRSSSHDAGPRTGKNPPGCGGSRPQSSASHSVPSVSELRAQMEQERDSFLSQRASRVAQ</sequence>
<feature type="compositionally biased region" description="Low complexity" evidence="1">
    <location>
        <begin position="221"/>
        <end position="241"/>
    </location>
</feature>
<reference evidence="2" key="1">
    <citation type="submission" date="2021-02" db="EMBL/GenBank/DDBJ databases">
        <authorList>
            <person name="Dougan E. K."/>
            <person name="Rhodes N."/>
            <person name="Thang M."/>
            <person name="Chan C."/>
        </authorList>
    </citation>
    <scope>NUCLEOTIDE SEQUENCE</scope>
</reference>
<dbReference type="OrthoDB" id="10675286at2759"/>
<name>A0A813DFN8_POLGL</name>
<feature type="region of interest" description="Disordered" evidence="1">
    <location>
        <begin position="212"/>
        <end position="292"/>
    </location>
</feature>
<feature type="compositionally biased region" description="Low complexity" evidence="1">
    <location>
        <begin position="387"/>
        <end position="401"/>
    </location>
</feature>
<evidence type="ECO:0000256" key="1">
    <source>
        <dbReference type="SAM" id="MobiDB-lite"/>
    </source>
</evidence>
<dbReference type="Proteomes" id="UP000654075">
    <property type="component" value="Unassembled WGS sequence"/>
</dbReference>
<dbReference type="AlphaFoldDB" id="A0A813DFN8"/>
<keyword evidence="3" id="KW-1185">Reference proteome</keyword>
<dbReference type="EMBL" id="CAJNNV010001140">
    <property type="protein sequence ID" value="CAE8584378.1"/>
    <property type="molecule type" value="Genomic_DNA"/>
</dbReference>
<gene>
    <name evidence="2" type="ORF">PGLA1383_LOCUS3312</name>
</gene>
<comment type="caution">
    <text evidence="2">The sequence shown here is derived from an EMBL/GenBank/DDBJ whole genome shotgun (WGS) entry which is preliminary data.</text>
</comment>
<evidence type="ECO:0000313" key="3">
    <source>
        <dbReference type="Proteomes" id="UP000654075"/>
    </source>
</evidence>
<protein>
    <submittedName>
        <fullName evidence="2">Uncharacterized protein</fullName>
    </submittedName>
</protein>
<feature type="compositionally biased region" description="Low complexity" evidence="1">
    <location>
        <begin position="275"/>
        <end position="292"/>
    </location>
</feature>
<feature type="region of interest" description="Disordered" evidence="1">
    <location>
        <begin position="349"/>
        <end position="424"/>
    </location>
</feature>
<proteinExistence type="predicted"/>
<accession>A0A813DFN8</accession>